<proteinExistence type="predicted"/>
<dbReference type="EMBL" id="DXFZ01000098">
    <property type="protein sequence ID" value="HIW96423.1"/>
    <property type="molecule type" value="Genomic_DNA"/>
</dbReference>
<reference evidence="1" key="2">
    <citation type="submission" date="2021-04" db="EMBL/GenBank/DDBJ databases">
        <authorList>
            <person name="Gilroy R."/>
        </authorList>
    </citation>
    <scope>NUCLEOTIDE SEQUENCE</scope>
    <source>
        <strain evidence="1">4376</strain>
    </source>
</reference>
<dbReference type="AlphaFoldDB" id="A0A9D1RY30"/>
<evidence type="ECO:0000313" key="1">
    <source>
        <dbReference type="EMBL" id="HIW96423.1"/>
    </source>
</evidence>
<protein>
    <submittedName>
        <fullName evidence="1">Uncharacterized protein</fullName>
    </submittedName>
</protein>
<sequence length="257" mass="25856">MKTIDFVGRAGVGRRLMMGAIALTTATGMTTGVAAAANVVPGADGAAKVVVTGSHEMTVTIPAADAGAIAITGTVKNNSDVAFTCAGVSGKSAYGGDVAPANLVAKAEQYYRTNLYRELPSVPVKSPRLPLIGPITLGEIDLGSAESIFQGLGGLAGKANKTRGEIADAYSKARVAGHAGQVEKFEVKAGESHEFTAQLPAPTSGARTDFDAAAFFMCTKQGAQQPYVFTGFEAGTTPPAAPLAGSDALGSSSLGSS</sequence>
<evidence type="ECO:0000313" key="2">
    <source>
        <dbReference type="Proteomes" id="UP000824189"/>
    </source>
</evidence>
<reference evidence="1" key="1">
    <citation type="journal article" date="2021" name="PeerJ">
        <title>Extensive microbial diversity within the chicken gut microbiome revealed by metagenomics and culture.</title>
        <authorList>
            <person name="Gilroy R."/>
            <person name="Ravi A."/>
            <person name="Getino M."/>
            <person name="Pursley I."/>
            <person name="Horton D.L."/>
            <person name="Alikhan N.F."/>
            <person name="Baker D."/>
            <person name="Gharbi K."/>
            <person name="Hall N."/>
            <person name="Watson M."/>
            <person name="Adriaenssens E.M."/>
            <person name="Foster-Nyarko E."/>
            <person name="Jarju S."/>
            <person name="Secka A."/>
            <person name="Antonio M."/>
            <person name="Oren A."/>
            <person name="Chaudhuri R.R."/>
            <person name="La Ragione R."/>
            <person name="Hildebrand F."/>
            <person name="Pallen M.J."/>
        </authorList>
    </citation>
    <scope>NUCLEOTIDE SEQUENCE</scope>
    <source>
        <strain evidence="1">4376</strain>
    </source>
</reference>
<dbReference type="Proteomes" id="UP000824189">
    <property type="component" value="Unassembled WGS sequence"/>
</dbReference>
<accession>A0A9D1RY30</accession>
<name>A0A9D1RY30_9CORY</name>
<gene>
    <name evidence="1" type="ORF">H9867_08110</name>
</gene>
<comment type="caution">
    <text evidence="1">The sequence shown here is derived from an EMBL/GenBank/DDBJ whole genome shotgun (WGS) entry which is preliminary data.</text>
</comment>
<organism evidence="1 2">
    <name type="scientific">Candidatus Corynebacterium gallistercoris</name>
    <dbReference type="NCBI Taxonomy" id="2838530"/>
    <lineage>
        <taxon>Bacteria</taxon>
        <taxon>Bacillati</taxon>
        <taxon>Actinomycetota</taxon>
        <taxon>Actinomycetes</taxon>
        <taxon>Mycobacteriales</taxon>
        <taxon>Corynebacteriaceae</taxon>
        <taxon>Corynebacterium</taxon>
    </lineage>
</organism>